<name>A0A2P2L149_RHIMU</name>
<accession>A0A2P2L149</accession>
<proteinExistence type="predicted"/>
<dbReference type="AlphaFoldDB" id="A0A2P2L149"/>
<sequence>MIMSKRMFCLILLDHSSSNSFPITT</sequence>
<reference evidence="1" key="1">
    <citation type="submission" date="2018-02" db="EMBL/GenBank/DDBJ databases">
        <title>Rhizophora mucronata_Transcriptome.</title>
        <authorList>
            <person name="Meera S.P."/>
            <person name="Sreeshan A."/>
            <person name="Augustine A."/>
        </authorList>
    </citation>
    <scope>NUCLEOTIDE SEQUENCE</scope>
    <source>
        <tissue evidence="1">Leaf</tissue>
    </source>
</reference>
<protein>
    <submittedName>
        <fullName evidence="1">Uncharacterized protein</fullName>
    </submittedName>
</protein>
<evidence type="ECO:0000313" key="1">
    <source>
        <dbReference type="EMBL" id="MBX11689.1"/>
    </source>
</evidence>
<dbReference type="EMBL" id="GGEC01031205">
    <property type="protein sequence ID" value="MBX11689.1"/>
    <property type="molecule type" value="Transcribed_RNA"/>
</dbReference>
<organism evidence="1">
    <name type="scientific">Rhizophora mucronata</name>
    <name type="common">Asiatic mangrove</name>
    <dbReference type="NCBI Taxonomy" id="61149"/>
    <lineage>
        <taxon>Eukaryota</taxon>
        <taxon>Viridiplantae</taxon>
        <taxon>Streptophyta</taxon>
        <taxon>Embryophyta</taxon>
        <taxon>Tracheophyta</taxon>
        <taxon>Spermatophyta</taxon>
        <taxon>Magnoliopsida</taxon>
        <taxon>eudicotyledons</taxon>
        <taxon>Gunneridae</taxon>
        <taxon>Pentapetalae</taxon>
        <taxon>rosids</taxon>
        <taxon>fabids</taxon>
        <taxon>Malpighiales</taxon>
        <taxon>Rhizophoraceae</taxon>
        <taxon>Rhizophora</taxon>
    </lineage>
</organism>